<dbReference type="InterPro" id="IPR029026">
    <property type="entry name" value="tRNA_m1G_MTases_N"/>
</dbReference>
<evidence type="ECO:0000313" key="2">
    <source>
        <dbReference type="EMBL" id="KUG04610.1"/>
    </source>
</evidence>
<reference evidence="2" key="1">
    <citation type="journal article" date="2015" name="Proc. Natl. Acad. Sci. U.S.A.">
        <title>Networks of energetic and metabolic interactions define dynamics in microbial communities.</title>
        <authorList>
            <person name="Embree M."/>
            <person name="Liu J.K."/>
            <person name="Al-Bassam M.M."/>
            <person name="Zengler K."/>
        </authorList>
    </citation>
    <scope>NUCLEOTIDE SEQUENCE</scope>
</reference>
<protein>
    <recommendedName>
        <fullName evidence="1">tRNA (guanine-N(1)-)-methyltransferase C-terminal domain-containing protein</fullName>
    </recommendedName>
</protein>
<sequence>MRKSRVYIALLHYPMYNKRMDTITTSITNLDLHDISRAARTYQVEGFFVVHPSESQHNLLNDILAYWRQGYGAQYNPDRQEAFSILKTAADLDKVITDIERETGNKPLTVATDARIYPQSISYHRLKNLIFQEEQVLLILFGTGWGISSEFIEKCDYILEPVQPGSDYNHLSVRSAVSIILDRLLGEFWFQS</sequence>
<dbReference type="EMBL" id="LNQE01001844">
    <property type="protein sequence ID" value="KUG04610.1"/>
    <property type="molecule type" value="Genomic_DNA"/>
</dbReference>
<evidence type="ECO:0000259" key="1">
    <source>
        <dbReference type="Pfam" id="PF09936"/>
    </source>
</evidence>
<name>A0A0W8E7N6_9ZZZZ</name>
<dbReference type="Pfam" id="PF09936">
    <property type="entry name" value="Methyltrn_RNA_4"/>
    <property type="match status" value="1"/>
</dbReference>
<dbReference type="InterPro" id="IPR019230">
    <property type="entry name" value="RNA_MeTrfase_C_dom"/>
</dbReference>
<comment type="caution">
    <text evidence="2">The sequence shown here is derived from an EMBL/GenBank/DDBJ whole genome shotgun (WGS) entry which is preliminary data.</text>
</comment>
<dbReference type="CDD" id="cd18085">
    <property type="entry name" value="TM1570-like"/>
    <property type="match status" value="1"/>
</dbReference>
<proteinExistence type="predicted"/>
<feature type="domain" description="tRNA (guanine-N(1)-)-methyltransferase C-terminal" evidence="1">
    <location>
        <begin position="6"/>
        <end position="186"/>
    </location>
</feature>
<accession>A0A0W8E7N6</accession>
<dbReference type="AlphaFoldDB" id="A0A0W8E7N6"/>
<organism evidence="2">
    <name type="scientific">hydrocarbon metagenome</name>
    <dbReference type="NCBI Taxonomy" id="938273"/>
    <lineage>
        <taxon>unclassified sequences</taxon>
        <taxon>metagenomes</taxon>
        <taxon>ecological metagenomes</taxon>
    </lineage>
</organism>
<gene>
    <name evidence="2" type="ORF">ASZ90_017971</name>
</gene>
<dbReference type="Gene3D" id="3.40.1280.10">
    <property type="match status" value="1"/>
</dbReference>